<proteinExistence type="inferred from homology"/>
<evidence type="ECO:0000256" key="10">
    <source>
        <dbReference type="SAM" id="MobiDB-lite"/>
    </source>
</evidence>
<evidence type="ECO:0000256" key="6">
    <source>
        <dbReference type="ARBA" id="ARBA00022884"/>
    </source>
</evidence>
<evidence type="ECO:0000259" key="12">
    <source>
        <dbReference type="PROSITE" id="PS51194"/>
    </source>
</evidence>
<dbReference type="Pfam" id="PF00270">
    <property type="entry name" value="DEAD"/>
    <property type="match status" value="2"/>
</dbReference>
<dbReference type="Gene3D" id="3.40.50.300">
    <property type="entry name" value="P-loop containing nucleotide triphosphate hydrolases"/>
    <property type="match status" value="2"/>
</dbReference>
<comment type="catalytic activity">
    <reaction evidence="8">
        <text>ATP + H2O = ADP + phosphate + H(+)</text>
        <dbReference type="Rhea" id="RHEA:13065"/>
        <dbReference type="ChEBI" id="CHEBI:15377"/>
        <dbReference type="ChEBI" id="CHEBI:15378"/>
        <dbReference type="ChEBI" id="CHEBI:30616"/>
        <dbReference type="ChEBI" id="CHEBI:43474"/>
        <dbReference type="ChEBI" id="CHEBI:456216"/>
        <dbReference type="EC" id="3.6.4.13"/>
    </reaction>
</comment>
<dbReference type="PROSITE" id="PS51194">
    <property type="entry name" value="HELICASE_CTER"/>
    <property type="match status" value="1"/>
</dbReference>
<dbReference type="PANTHER" id="PTHR47959">
    <property type="entry name" value="ATP-DEPENDENT RNA HELICASE RHLE-RELATED"/>
    <property type="match status" value="1"/>
</dbReference>
<reference evidence="13 14" key="1">
    <citation type="submission" date="2019-03" db="EMBL/GenBank/DDBJ databases">
        <title>Rhodosporidium diobovatum UCD-FST 08-225 genome sequencing, assembly, and annotation.</title>
        <authorList>
            <person name="Fakankun I.U."/>
            <person name="Fristensky B."/>
            <person name="Levin D.B."/>
        </authorList>
    </citation>
    <scope>NUCLEOTIDE SEQUENCE [LARGE SCALE GENOMIC DNA]</scope>
    <source>
        <strain evidence="13 14">UCD-FST 08-225</strain>
    </source>
</reference>
<dbReference type="GO" id="GO:0003724">
    <property type="term" value="F:RNA helicase activity"/>
    <property type="evidence" value="ECO:0007669"/>
    <property type="project" value="UniProtKB-EC"/>
</dbReference>
<feature type="compositionally biased region" description="Polar residues" evidence="10">
    <location>
        <begin position="25"/>
        <end position="38"/>
    </location>
</feature>
<dbReference type="InterPro" id="IPR014001">
    <property type="entry name" value="Helicase_ATP-bd"/>
</dbReference>
<keyword evidence="4 9" id="KW-0347">Helicase</keyword>
<feature type="compositionally biased region" description="Low complexity" evidence="10">
    <location>
        <begin position="179"/>
        <end position="188"/>
    </location>
</feature>
<feature type="region of interest" description="Disordered" evidence="10">
    <location>
        <begin position="569"/>
        <end position="677"/>
    </location>
</feature>
<evidence type="ECO:0000256" key="1">
    <source>
        <dbReference type="ARBA" id="ARBA00012552"/>
    </source>
</evidence>
<evidence type="ECO:0000256" key="4">
    <source>
        <dbReference type="ARBA" id="ARBA00022806"/>
    </source>
</evidence>
<dbReference type="AlphaFoldDB" id="A0A5C5FR57"/>
<dbReference type="EMBL" id="SOZI01000124">
    <property type="protein sequence ID" value="TNY18742.1"/>
    <property type="molecule type" value="Genomic_DNA"/>
</dbReference>
<comment type="caution">
    <text evidence="13">The sequence shown here is derived from an EMBL/GenBank/DDBJ whole genome shotgun (WGS) entry which is preliminary data.</text>
</comment>
<dbReference type="GO" id="GO:0005829">
    <property type="term" value="C:cytosol"/>
    <property type="evidence" value="ECO:0007669"/>
    <property type="project" value="TreeGrafter"/>
</dbReference>
<dbReference type="SMART" id="SM00487">
    <property type="entry name" value="DEXDc"/>
    <property type="match status" value="1"/>
</dbReference>
<dbReference type="InterPro" id="IPR000629">
    <property type="entry name" value="RNA-helicase_DEAD-box_CS"/>
</dbReference>
<feature type="domain" description="Helicase C-terminal" evidence="12">
    <location>
        <begin position="397"/>
        <end position="559"/>
    </location>
</feature>
<protein>
    <recommendedName>
        <fullName evidence="1">RNA helicase</fullName>
        <ecNumber evidence="1">3.6.4.13</ecNumber>
    </recommendedName>
</protein>
<evidence type="ECO:0000256" key="3">
    <source>
        <dbReference type="ARBA" id="ARBA00022801"/>
    </source>
</evidence>
<evidence type="ECO:0000259" key="11">
    <source>
        <dbReference type="PROSITE" id="PS51192"/>
    </source>
</evidence>
<feature type="region of interest" description="Disordered" evidence="10">
    <location>
        <begin position="238"/>
        <end position="285"/>
    </location>
</feature>
<accession>A0A5C5FR57</accession>
<dbReference type="InterPro" id="IPR027417">
    <property type="entry name" value="P-loop_NTPase"/>
</dbReference>
<feature type="compositionally biased region" description="Basic and acidic residues" evidence="10">
    <location>
        <begin position="660"/>
        <end position="677"/>
    </location>
</feature>
<keyword evidence="14" id="KW-1185">Reference proteome</keyword>
<evidence type="ECO:0000256" key="9">
    <source>
        <dbReference type="RuleBase" id="RU000492"/>
    </source>
</evidence>
<dbReference type="GO" id="GO:0005524">
    <property type="term" value="F:ATP binding"/>
    <property type="evidence" value="ECO:0007669"/>
    <property type="project" value="UniProtKB-KW"/>
</dbReference>
<gene>
    <name evidence="13" type="ORF">DMC30DRAFT_380067</name>
</gene>
<feature type="compositionally biased region" description="Acidic residues" evidence="10">
    <location>
        <begin position="271"/>
        <end position="280"/>
    </location>
</feature>
<dbReference type="SUPFAM" id="SSF52540">
    <property type="entry name" value="P-loop containing nucleoside triphosphate hydrolases"/>
    <property type="match status" value="1"/>
</dbReference>
<evidence type="ECO:0000256" key="8">
    <source>
        <dbReference type="ARBA" id="ARBA00047984"/>
    </source>
</evidence>
<feature type="domain" description="Helicase ATP-binding" evidence="11">
    <location>
        <begin position="142"/>
        <end position="373"/>
    </location>
</feature>
<dbReference type="CDD" id="cd18787">
    <property type="entry name" value="SF2_C_DEAD"/>
    <property type="match status" value="1"/>
</dbReference>
<dbReference type="GO" id="GO:0016787">
    <property type="term" value="F:hydrolase activity"/>
    <property type="evidence" value="ECO:0007669"/>
    <property type="project" value="UniProtKB-KW"/>
</dbReference>
<feature type="compositionally biased region" description="Basic and acidic residues" evidence="10">
    <location>
        <begin position="618"/>
        <end position="635"/>
    </location>
</feature>
<dbReference type="Proteomes" id="UP000311382">
    <property type="component" value="Unassembled WGS sequence"/>
</dbReference>
<dbReference type="PROSITE" id="PS51192">
    <property type="entry name" value="HELICASE_ATP_BIND_1"/>
    <property type="match status" value="1"/>
</dbReference>
<evidence type="ECO:0000256" key="2">
    <source>
        <dbReference type="ARBA" id="ARBA00022741"/>
    </source>
</evidence>
<evidence type="ECO:0000256" key="5">
    <source>
        <dbReference type="ARBA" id="ARBA00022840"/>
    </source>
</evidence>
<dbReference type="GO" id="GO:0003723">
    <property type="term" value="F:RNA binding"/>
    <property type="evidence" value="ECO:0007669"/>
    <property type="project" value="UniProtKB-KW"/>
</dbReference>
<feature type="region of interest" description="Disordered" evidence="10">
    <location>
        <begin position="23"/>
        <end position="81"/>
    </location>
</feature>
<dbReference type="SMART" id="SM00490">
    <property type="entry name" value="HELICc"/>
    <property type="match status" value="1"/>
</dbReference>
<evidence type="ECO:0000256" key="7">
    <source>
        <dbReference type="ARBA" id="ARBA00024355"/>
    </source>
</evidence>
<feature type="region of interest" description="Disordered" evidence="10">
    <location>
        <begin position="175"/>
        <end position="200"/>
    </location>
</feature>
<keyword evidence="5 9" id="KW-0067">ATP-binding</keyword>
<dbReference type="PANTHER" id="PTHR47959:SF15">
    <property type="entry name" value="RNA HELICASE"/>
    <property type="match status" value="1"/>
</dbReference>
<dbReference type="OrthoDB" id="360161at2759"/>
<dbReference type="STRING" id="5288.A0A5C5FR57"/>
<dbReference type="InterPro" id="IPR050079">
    <property type="entry name" value="DEAD_box_RNA_helicase"/>
</dbReference>
<evidence type="ECO:0000313" key="14">
    <source>
        <dbReference type="Proteomes" id="UP000311382"/>
    </source>
</evidence>
<dbReference type="PROSITE" id="PS00039">
    <property type="entry name" value="DEAD_ATP_HELICASE"/>
    <property type="match status" value="1"/>
</dbReference>
<keyword evidence="3 9" id="KW-0378">Hydrolase</keyword>
<feature type="compositionally biased region" description="Basic residues" evidence="10">
    <location>
        <begin position="637"/>
        <end position="649"/>
    </location>
</feature>
<comment type="similarity">
    <text evidence="7">Belongs to the DEAD box helicase family. DDX52/ROK1 subfamily.</text>
</comment>
<name>A0A5C5FR57_9BASI</name>
<dbReference type="InterPro" id="IPR001650">
    <property type="entry name" value="Helicase_C-like"/>
</dbReference>
<dbReference type="EC" id="3.6.4.13" evidence="1"/>
<evidence type="ECO:0000313" key="13">
    <source>
        <dbReference type="EMBL" id="TNY18742.1"/>
    </source>
</evidence>
<keyword evidence="6" id="KW-0694">RNA-binding</keyword>
<dbReference type="Pfam" id="PF00271">
    <property type="entry name" value="Helicase_C"/>
    <property type="match status" value="1"/>
</dbReference>
<keyword evidence="2 9" id="KW-0547">Nucleotide-binding</keyword>
<dbReference type="InterPro" id="IPR011545">
    <property type="entry name" value="DEAD/DEAH_box_helicase_dom"/>
</dbReference>
<organism evidence="13 14">
    <name type="scientific">Rhodotorula diobovata</name>
    <dbReference type="NCBI Taxonomy" id="5288"/>
    <lineage>
        <taxon>Eukaryota</taxon>
        <taxon>Fungi</taxon>
        <taxon>Dikarya</taxon>
        <taxon>Basidiomycota</taxon>
        <taxon>Pucciniomycotina</taxon>
        <taxon>Microbotryomycetes</taxon>
        <taxon>Sporidiobolales</taxon>
        <taxon>Sporidiobolaceae</taxon>
        <taxon>Rhodotorula</taxon>
    </lineage>
</organism>
<feature type="compositionally biased region" description="Basic residues" evidence="10">
    <location>
        <begin position="242"/>
        <end position="257"/>
    </location>
</feature>
<sequence length="677" mass="71794">MDAFRTLTGGSRFDKKRFHADMTHFTGTAQPPNTSTATVPDELDFFAPPKPVTDEDRKRKRTTDHTPAANASTEPSPAPIHDYPALLRQRKIKLSGLDLPDPVASLADLVARAPDPDVARRLAKRWAEIGMKEPTGVQMAAWGTMLAGRDLLACAPTGSGKTLSFVVPLLALLPPSSPSSPSSSSSPSGTASEPLRPRAVIIEPTRELAIQVLREARRGEGEAQWRVAVLGEEGVGVASARGGKKGKGGKKARKAALKAKGEEEATGEGATEMEAEEAAGEEAGVDKPYSGPIDILITTPLRLVFALQAGTVSLSTTSHLVLDEADKLFELNFLAQTDEILAACDQDRPAGAGEVRKGMFSATMPSSVEELAKGVMAGAGGGMVRAIVGHKEAATSTIDQSLLFVNTEDHKLLSLRDLIHSGQFTPPVLIFVQSITRAKELANELVLDGINADAIHADRSARERDDVVARFARGDVWCLICTDVMSRGVDFKGVKLVVNYDFPQSAMSYIHRIGRTGRAGKPGRAITFFTKADAGHLKTIVNVMRASGCAVSDWLLALPAPSQDAKKALRLRPIGRKDISRTQGSGAAEEGGEGASGERKVRREKRGVKVRVLGGKEGVFKRRKGEEEGGAEGKGKGGGKKGDGKKKRKGGEGAAGAGKGAEERPGKKAKREVALDE</sequence>